<dbReference type="SUPFAM" id="SSF52047">
    <property type="entry name" value="RNI-like"/>
    <property type="match status" value="1"/>
</dbReference>
<dbReference type="SMART" id="SM00256">
    <property type="entry name" value="FBOX"/>
    <property type="match status" value="1"/>
</dbReference>
<dbReference type="SUPFAM" id="SSF81383">
    <property type="entry name" value="F-box domain"/>
    <property type="match status" value="1"/>
</dbReference>
<dbReference type="CDD" id="cd09917">
    <property type="entry name" value="F-box_SF"/>
    <property type="match status" value="1"/>
</dbReference>
<feature type="region of interest" description="Disordered" evidence="2">
    <location>
        <begin position="1"/>
        <end position="20"/>
    </location>
</feature>
<proteinExistence type="predicted"/>
<dbReference type="AlphaFoldDB" id="A0AAD5H8E6"/>
<dbReference type="Proteomes" id="UP001205105">
    <property type="component" value="Unassembled WGS sequence"/>
</dbReference>
<organism evidence="4 5">
    <name type="scientific">Chlorella ohadii</name>
    <dbReference type="NCBI Taxonomy" id="2649997"/>
    <lineage>
        <taxon>Eukaryota</taxon>
        <taxon>Viridiplantae</taxon>
        <taxon>Chlorophyta</taxon>
        <taxon>core chlorophytes</taxon>
        <taxon>Trebouxiophyceae</taxon>
        <taxon>Chlorellales</taxon>
        <taxon>Chlorellaceae</taxon>
        <taxon>Chlorella clade</taxon>
        <taxon>Chlorella</taxon>
    </lineage>
</organism>
<protein>
    <recommendedName>
        <fullName evidence="3">F-box domain-containing protein</fullName>
    </recommendedName>
</protein>
<accession>A0AAD5H8E6</accession>
<feature type="domain" description="F-box" evidence="3">
    <location>
        <begin position="19"/>
        <end position="65"/>
    </location>
</feature>
<dbReference type="Gene3D" id="1.20.1280.50">
    <property type="match status" value="1"/>
</dbReference>
<evidence type="ECO:0000259" key="3">
    <source>
        <dbReference type="PROSITE" id="PS50181"/>
    </source>
</evidence>
<dbReference type="InterPro" id="IPR032675">
    <property type="entry name" value="LRR_dom_sf"/>
</dbReference>
<keyword evidence="5" id="KW-1185">Reference proteome</keyword>
<dbReference type="InterPro" id="IPR001810">
    <property type="entry name" value="F-box_dom"/>
</dbReference>
<sequence length="373" mass="40956">MATRQRQSAAGTLPAPPQGPAIQRLPDELLECILGKLDTEDRHRAALVSRRWHTCARAPELCRRVEAHMPAWWLEYRMPLACQAGLASFAAWLLRHKQHVRSMRLHVDSLFENEAQEDQAQLACCLMACLGSQLRALHVHSVPLVVAAWAPAAFAGLRQLHLDSGCGELLVSSSLHGLTQLTRLVLRGSPTHFWEGTRLPASIEQLHYSDVMTQDLPEQLKGNAFVPACLGQLTGLQALVFGHGYEEDAQDEGQAAAELNAALATLTQLTSLLIGSAVPPNGWTALAELPSLQRLCLFGCDSLPAGAWCGSLQELGVHGECLQRSCGVLERAKQLRHAMRLRQERPGLQVSRGGWSMRSAFTDSFRQNIEVEI</sequence>
<dbReference type="PROSITE" id="PS50181">
    <property type="entry name" value="FBOX"/>
    <property type="match status" value="1"/>
</dbReference>
<dbReference type="Gene3D" id="3.80.10.10">
    <property type="entry name" value="Ribonuclease Inhibitor"/>
    <property type="match status" value="1"/>
</dbReference>
<evidence type="ECO:0000256" key="1">
    <source>
        <dbReference type="ARBA" id="ARBA00004430"/>
    </source>
</evidence>
<dbReference type="GO" id="GO:0005930">
    <property type="term" value="C:axoneme"/>
    <property type="evidence" value="ECO:0007669"/>
    <property type="project" value="UniProtKB-SubCell"/>
</dbReference>
<reference evidence="4" key="1">
    <citation type="submission" date="2020-11" db="EMBL/GenBank/DDBJ databases">
        <title>Chlorella ohadii genome sequencing and assembly.</title>
        <authorList>
            <person name="Murik O."/>
            <person name="Treves H."/>
            <person name="Kedem I."/>
            <person name="Shotland Y."/>
            <person name="Kaplan A."/>
        </authorList>
    </citation>
    <scope>NUCLEOTIDE SEQUENCE</scope>
    <source>
        <strain evidence="4">1</strain>
    </source>
</reference>
<dbReference type="EMBL" id="JADXDR010000037">
    <property type="protein sequence ID" value="KAI7843517.1"/>
    <property type="molecule type" value="Genomic_DNA"/>
</dbReference>
<evidence type="ECO:0000313" key="5">
    <source>
        <dbReference type="Proteomes" id="UP001205105"/>
    </source>
</evidence>
<dbReference type="InterPro" id="IPR036047">
    <property type="entry name" value="F-box-like_dom_sf"/>
</dbReference>
<feature type="compositionally biased region" description="Polar residues" evidence="2">
    <location>
        <begin position="1"/>
        <end position="10"/>
    </location>
</feature>
<evidence type="ECO:0000313" key="4">
    <source>
        <dbReference type="EMBL" id="KAI7843517.1"/>
    </source>
</evidence>
<gene>
    <name evidence="4" type="ORF">COHA_002759</name>
</gene>
<dbReference type="Pfam" id="PF12937">
    <property type="entry name" value="F-box-like"/>
    <property type="match status" value="1"/>
</dbReference>
<name>A0AAD5H8E6_9CHLO</name>
<comment type="caution">
    <text evidence="4">The sequence shown here is derived from an EMBL/GenBank/DDBJ whole genome shotgun (WGS) entry which is preliminary data.</text>
</comment>
<dbReference type="FunFam" id="1.20.1280.50:FF:000023">
    <property type="entry name" value="F-box/LRR-repeat protein 4"/>
    <property type="match status" value="1"/>
</dbReference>
<evidence type="ECO:0000256" key="2">
    <source>
        <dbReference type="SAM" id="MobiDB-lite"/>
    </source>
</evidence>
<comment type="subcellular location">
    <subcellularLocation>
        <location evidence="1">Cytoplasm</location>
        <location evidence="1">Cytoskeleton</location>
        <location evidence="1">Cilium axoneme</location>
    </subcellularLocation>
</comment>